<accession>E3PXB3</accession>
<dbReference type="EMBL" id="FP565809">
    <property type="protein sequence ID" value="CBH21078.1"/>
    <property type="molecule type" value="Genomic_DNA"/>
</dbReference>
<keyword evidence="2" id="KW-0812">Transmembrane</keyword>
<dbReference type="AlphaFoldDB" id="E3PXB3"/>
<keyword evidence="2" id="KW-1133">Transmembrane helix</keyword>
<dbReference type="Proteomes" id="UP000007041">
    <property type="component" value="Chromosome"/>
</dbReference>
<dbReference type="HOGENOM" id="CLU_2328864_0_0_9"/>
<sequence length="98" mass="11521">MGVIEVNIVVSWICVFCFSIICANCLKLLYVSFFYESNPKKSRRATRTSHHHAMPEATREYSYQATRNSNYVSGAVAMKEDIRYNSYEQYRRNHKIAR</sequence>
<reference evidence="4" key="1">
    <citation type="journal article" date="2010" name="BMC Genomics">
        <title>Clostridium sticklandii, a specialist in amino acid degradation:revisiting its metabolism through its genome sequence.</title>
        <authorList>
            <person name="Fonknechten N."/>
            <person name="Chaussonnerie S."/>
            <person name="Tricot S."/>
            <person name="Lajus A."/>
            <person name="Andreesen J.R."/>
            <person name="Perchat N."/>
            <person name="Pelletier E."/>
            <person name="Gouyvenoux M."/>
            <person name="Barbe V."/>
            <person name="Salanoubat M."/>
            <person name="Le Paslier D."/>
            <person name="Weissenbach J."/>
            <person name="Cohen G.N."/>
            <person name="Kreimeyer A."/>
        </authorList>
    </citation>
    <scope>NUCLEOTIDE SEQUENCE [LARGE SCALE GENOMIC DNA]</scope>
    <source>
        <strain evidence="4">ATCC 12662 / DSM 519 / JCM 1433 / CCUG 9281 / NCIMB 10654 / HF</strain>
    </source>
</reference>
<dbReference type="KEGG" id="cst:CLOST_0953"/>
<protein>
    <submittedName>
        <fullName evidence="3">Uncharacterized protein</fullName>
    </submittedName>
</protein>
<organism evidence="3 4">
    <name type="scientific">Acetoanaerobium sticklandii (strain ATCC 12662 / DSM 519 / JCM 1433 / CCUG 9281 / NCIMB 10654 / HF)</name>
    <name type="common">Clostridium sticklandii</name>
    <dbReference type="NCBI Taxonomy" id="499177"/>
    <lineage>
        <taxon>Bacteria</taxon>
        <taxon>Bacillati</taxon>
        <taxon>Bacillota</taxon>
        <taxon>Clostridia</taxon>
        <taxon>Peptostreptococcales</taxon>
        <taxon>Filifactoraceae</taxon>
        <taxon>Acetoanaerobium</taxon>
    </lineage>
</organism>
<proteinExistence type="predicted"/>
<dbReference type="BioCyc" id="CSTI499177:GJE9-996-MONOMER"/>
<feature type="transmembrane region" description="Helical" evidence="2">
    <location>
        <begin position="6"/>
        <end position="35"/>
    </location>
</feature>
<evidence type="ECO:0000256" key="2">
    <source>
        <dbReference type="SAM" id="Phobius"/>
    </source>
</evidence>
<feature type="region of interest" description="Disordered" evidence="1">
    <location>
        <begin position="39"/>
        <end position="60"/>
    </location>
</feature>
<name>E3PXB3_ACESD</name>
<evidence type="ECO:0000256" key="1">
    <source>
        <dbReference type="SAM" id="MobiDB-lite"/>
    </source>
</evidence>
<keyword evidence="4" id="KW-1185">Reference proteome</keyword>
<evidence type="ECO:0000313" key="3">
    <source>
        <dbReference type="EMBL" id="CBH21078.1"/>
    </source>
</evidence>
<keyword evidence="2" id="KW-0472">Membrane</keyword>
<feature type="compositionally biased region" description="Basic residues" evidence="1">
    <location>
        <begin position="40"/>
        <end position="52"/>
    </location>
</feature>
<gene>
    <name evidence="3" type="ordered locus">CLOST_0953</name>
</gene>
<evidence type="ECO:0000313" key="4">
    <source>
        <dbReference type="Proteomes" id="UP000007041"/>
    </source>
</evidence>